<name>A0A261VKL2_9BORD</name>
<sequence length="200" mass="21255">MRKAFGKLKTRLATGIGSTVAVCTAALYTLLSGGPPPAVAQYQAGTPIEAGQWQVVPQRAWVSRDKKVHGVRLDDGEQALVLEADLSNRTSASTRDYSELLRLHPLPGVALEKPEVALVRDARVLPLLHPGLGERVVYVWKLPGAAAPPARLELDVIAKTFKPVDNLYGTPGWFNPKVVGQVSLPLEAPADAGGAAEQAS</sequence>
<keyword evidence="3" id="KW-1185">Reference proteome</keyword>
<evidence type="ECO:0000313" key="3">
    <source>
        <dbReference type="Proteomes" id="UP000215633"/>
    </source>
</evidence>
<gene>
    <name evidence="2" type="ORF">CAL24_17860</name>
</gene>
<keyword evidence="1" id="KW-0812">Transmembrane</keyword>
<dbReference type="RefSeq" id="WP_094807438.1">
    <property type="nucleotide sequence ID" value="NZ_NEVT01000007.1"/>
</dbReference>
<keyword evidence="1" id="KW-1133">Transmembrane helix</keyword>
<comment type="caution">
    <text evidence="2">The sequence shown here is derived from an EMBL/GenBank/DDBJ whole genome shotgun (WGS) entry which is preliminary data.</text>
</comment>
<feature type="transmembrane region" description="Helical" evidence="1">
    <location>
        <begin position="12"/>
        <end position="31"/>
    </location>
</feature>
<accession>A0A261VKL2</accession>
<evidence type="ECO:0000313" key="2">
    <source>
        <dbReference type="EMBL" id="OZI73713.1"/>
    </source>
</evidence>
<dbReference type="AlphaFoldDB" id="A0A261VKL2"/>
<reference evidence="3" key="1">
    <citation type="submission" date="2017-05" db="EMBL/GenBank/DDBJ databases">
        <title>Complete and WGS of Bordetella genogroups.</title>
        <authorList>
            <person name="Spilker T."/>
            <person name="Lipuma J."/>
        </authorList>
    </citation>
    <scope>NUCLEOTIDE SEQUENCE [LARGE SCALE GENOMIC DNA]</scope>
    <source>
        <strain evidence="3">AU8256</strain>
    </source>
</reference>
<dbReference type="EMBL" id="NEVT01000007">
    <property type="protein sequence ID" value="OZI73713.1"/>
    <property type="molecule type" value="Genomic_DNA"/>
</dbReference>
<proteinExistence type="predicted"/>
<protein>
    <submittedName>
        <fullName evidence="2">Uncharacterized protein</fullName>
    </submittedName>
</protein>
<organism evidence="2 3">
    <name type="scientific">Bordetella genomosp. 2</name>
    <dbReference type="NCBI Taxonomy" id="1983456"/>
    <lineage>
        <taxon>Bacteria</taxon>
        <taxon>Pseudomonadati</taxon>
        <taxon>Pseudomonadota</taxon>
        <taxon>Betaproteobacteria</taxon>
        <taxon>Burkholderiales</taxon>
        <taxon>Alcaligenaceae</taxon>
        <taxon>Bordetella</taxon>
    </lineage>
</organism>
<evidence type="ECO:0000256" key="1">
    <source>
        <dbReference type="SAM" id="Phobius"/>
    </source>
</evidence>
<dbReference type="Proteomes" id="UP000215633">
    <property type="component" value="Unassembled WGS sequence"/>
</dbReference>
<keyword evidence="1" id="KW-0472">Membrane</keyword>